<keyword evidence="3" id="KW-0479">Metal-binding</keyword>
<evidence type="ECO:0000256" key="8">
    <source>
        <dbReference type="RuleBase" id="RU361238"/>
    </source>
</evidence>
<evidence type="ECO:0000256" key="2">
    <source>
        <dbReference type="ARBA" id="ARBA00022487"/>
    </source>
</evidence>
<evidence type="ECO:0000256" key="1">
    <source>
        <dbReference type="ARBA" id="ARBA00006249"/>
    </source>
</evidence>
<dbReference type="SUPFAM" id="SSF53474">
    <property type="entry name" value="alpha/beta-Hydrolases"/>
    <property type="match status" value="2"/>
</dbReference>
<evidence type="ECO:0000256" key="7">
    <source>
        <dbReference type="ARBA" id="ARBA00023157"/>
    </source>
</evidence>
<dbReference type="InterPro" id="IPR029058">
    <property type="entry name" value="AB_hydrolase_fold"/>
</dbReference>
<evidence type="ECO:0000313" key="9">
    <source>
        <dbReference type="EMBL" id="QHD43135.1"/>
    </source>
</evidence>
<dbReference type="Gene3D" id="3.40.50.1820">
    <property type="entry name" value="alpha/beta hydrolase"/>
    <property type="match status" value="1"/>
</dbReference>
<dbReference type="PANTHER" id="PTHR33938:SF13">
    <property type="entry name" value="CARBOXYLIC ESTER HYDROLASE"/>
    <property type="match status" value="1"/>
</dbReference>
<evidence type="ECO:0000256" key="6">
    <source>
        <dbReference type="ARBA" id="ARBA00022837"/>
    </source>
</evidence>
<gene>
    <name evidence="9" type="primary">pn3-18</name>
</gene>
<sequence length="598" mass="63763">MVVSLFHGTISPSACSAATFTYPIIPDIKFLSLEANLVDNFSQNVPVGGYPNHGAVNVTGARFCNVSTIYTHLGGNDAVNVQVWLPTDTWNGRLQGIGGSGWTGGLPGPALPGMAAAISEGYSTYATDAGLGLSADSITPVSWALPEEGKPNMRLLQNLASDSLYEGALIAKNFTAAFYAKPAAYSYFSGCSQGGRQGLMLAQRYPDVFDGIAAGAPGINWNPFVVGAIYPNFLMSLYGVYPPSCEVAVLTAAAIKACDGLDGVVDGIISDPEACEFDPLELVGTAIQCPDFWDGPRRANNSRMWYGPYPDAVLSKGGSGVTPIGTTCSANGTCTMDPITLFQEWVRLFVLKNSTADTSHLSLAEYEEIFDAAAREYDSVIGTANPDLSAFRRAGGKMITYHGLADPLIPPRGTEQYYKRVTALDPKVHDFYRLFFAPGLAHCHGGPGPFPDTTFDTLVRWVEDGVAPETLVATSVGTGPVIKRPLCAYPLKQKYSKGTGDFICAVPDGLGAMASGLTPTPVANVNDEAGTTIAPRLSRRWMQDNHETYDDAPWDDDGDKNGVISHTFEGRLDNLYDQEEQGEMEESQALSCIEVAGG</sequence>
<keyword evidence="4" id="KW-0732">Signal</keyword>
<keyword evidence="2" id="KW-0719">Serine esterase</keyword>
<dbReference type="GO" id="GO:0046872">
    <property type="term" value="F:metal ion binding"/>
    <property type="evidence" value="ECO:0007669"/>
    <property type="project" value="UniProtKB-KW"/>
</dbReference>
<dbReference type="PANTHER" id="PTHR33938">
    <property type="entry name" value="FERULOYL ESTERASE B-RELATED"/>
    <property type="match status" value="1"/>
</dbReference>
<dbReference type="EC" id="3.1.1.-" evidence="8"/>
<dbReference type="GO" id="GO:0030600">
    <property type="term" value="F:feruloyl esterase activity"/>
    <property type="evidence" value="ECO:0007669"/>
    <property type="project" value="UniProtKB-ARBA"/>
</dbReference>
<accession>A0A6B9P9A2</accession>
<organism evidence="9">
    <name type="scientific">Chaetomium globosum</name>
    <name type="common">Soil fungus</name>
    <dbReference type="NCBI Taxonomy" id="38033"/>
    <lineage>
        <taxon>Eukaryota</taxon>
        <taxon>Fungi</taxon>
        <taxon>Dikarya</taxon>
        <taxon>Ascomycota</taxon>
        <taxon>Pezizomycotina</taxon>
        <taxon>Sordariomycetes</taxon>
        <taxon>Sordariomycetidae</taxon>
        <taxon>Sordariales</taxon>
        <taxon>Chaetomiaceae</taxon>
        <taxon>Chaetomium</taxon>
    </lineage>
</organism>
<dbReference type="EMBL" id="MN367318">
    <property type="protein sequence ID" value="QHD43135.1"/>
    <property type="molecule type" value="Genomic_DNA"/>
</dbReference>
<proteinExistence type="inferred from homology"/>
<dbReference type="InterPro" id="IPR011118">
    <property type="entry name" value="Tannase/feruloyl_esterase"/>
</dbReference>
<evidence type="ECO:0000256" key="4">
    <source>
        <dbReference type="ARBA" id="ARBA00022729"/>
    </source>
</evidence>
<dbReference type="VEuPathDB" id="FungiDB:CHGG_07618"/>
<keyword evidence="6" id="KW-0106">Calcium</keyword>
<evidence type="ECO:0000256" key="5">
    <source>
        <dbReference type="ARBA" id="ARBA00022801"/>
    </source>
</evidence>
<keyword evidence="7" id="KW-1015">Disulfide bond</keyword>
<comment type="similarity">
    <text evidence="1 8">Belongs to the tannase family.</text>
</comment>
<dbReference type="VEuPathDB" id="FungiDB:CHGG_03761"/>
<reference evidence="9" key="1">
    <citation type="journal article" date="2020" name="Appl. Microbiol. Biotechnol.">
        <title>Chaetoglobosins and azaphilones from Chaetomium globosum associated with Apostichopus japonicus.</title>
        <authorList>
            <person name="Qi J."/>
            <person name="Jiang L."/>
            <person name="Zhao P."/>
            <person name="Chen H."/>
            <person name="Jia X."/>
            <person name="Zhao L."/>
            <person name="Dai H."/>
            <person name="Hu J."/>
            <person name="Liu C."/>
            <person name="Shim S.H."/>
            <person name="Xia X."/>
            <person name="Zhang L."/>
        </authorList>
    </citation>
    <scope>NUCLEOTIDE SEQUENCE</scope>
    <source>
        <strain evidence="9">E-C-2</strain>
    </source>
</reference>
<dbReference type="AlphaFoldDB" id="A0A6B9P9A2"/>
<dbReference type="Pfam" id="PF07519">
    <property type="entry name" value="Tannase"/>
    <property type="match status" value="2"/>
</dbReference>
<keyword evidence="5 8" id="KW-0378">Hydrolase</keyword>
<protein>
    <recommendedName>
        <fullName evidence="8">Carboxylic ester hydrolase</fullName>
        <ecNumber evidence="8">3.1.1.-</ecNumber>
    </recommendedName>
</protein>
<evidence type="ECO:0000256" key="3">
    <source>
        <dbReference type="ARBA" id="ARBA00022723"/>
    </source>
</evidence>
<name>A0A6B9P9A2_CHAGS</name>